<organism evidence="3 4">
    <name type="scientific">Zasmidium cellare</name>
    <name type="common">Wine cellar mold</name>
    <name type="synonym">Racodium cellare</name>
    <dbReference type="NCBI Taxonomy" id="395010"/>
    <lineage>
        <taxon>Eukaryota</taxon>
        <taxon>Fungi</taxon>
        <taxon>Dikarya</taxon>
        <taxon>Ascomycota</taxon>
        <taxon>Pezizomycotina</taxon>
        <taxon>Dothideomycetes</taxon>
        <taxon>Dothideomycetidae</taxon>
        <taxon>Mycosphaerellales</taxon>
        <taxon>Mycosphaerellaceae</taxon>
        <taxon>Zasmidium</taxon>
    </lineage>
</organism>
<comment type="caution">
    <text evidence="3">The sequence shown here is derived from an EMBL/GenBank/DDBJ whole genome shotgun (WGS) entry which is preliminary data.</text>
</comment>
<dbReference type="PANTHER" id="PTHR42760:SF37">
    <property type="entry name" value="CLAVALDEHYDE DEHYDROGENASE"/>
    <property type="match status" value="1"/>
</dbReference>
<evidence type="ECO:0008006" key="5">
    <source>
        <dbReference type="Google" id="ProtNLM"/>
    </source>
</evidence>
<evidence type="ECO:0000256" key="2">
    <source>
        <dbReference type="ARBA" id="ARBA00023002"/>
    </source>
</evidence>
<proteinExistence type="inferred from homology"/>
<dbReference type="SUPFAM" id="SSF51735">
    <property type="entry name" value="NAD(P)-binding Rossmann-fold domains"/>
    <property type="match status" value="1"/>
</dbReference>
<dbReference type="CDD" id="cd05233">
    <property type="entry name" value="SDR_c"/>
    <property type="match status" value="1"/>
</dbReference>
<evidence type="ECO:0000256" key="1">
    <source>
        <dbReference type="ARBA" id="ARBA00006484"/>
    </source>
</evidence>
<dbReference type="Pfam" id="PF00106">
    <property type="entry name" value="adh_short"/>
    <property type="match status" value="1"/>
</dbReference>
<protein>
    <recommendedName>
        <fullName evidence="5">NAD(P)-binding protein</fullName>
    </recommendedName>
</protein>
<sequence>MSDFIKSLPAWTGTTFTKKLNSQVPPSLDPTKVTLPKPFVAIITGSSRGIGSGIAKCFAQAGATGLILTARTAGSCQRTEDECRKVSPLPKDDLKISTFYGDAGTESHALSLADIIKTNHDGKLNLVVNNAGFLLADGTAFNKVADINPVNVTAMNAVCYLGRFYMTKHLMPYLLAGGADKLRAIAHISSVGGHVSGPLGYSIACLATNRLAQRTDESYADQGLCCYAVHPGAVWSDGPKEHIPARMREFSHDSQDLCGSFLVWLVKERRRWLSGRYVDSTWDAEELEGKREEIVEGDMLKMRMVV</sequence>
<evidence type="ECO:0000313" key="4">
    <source>
        <dbReference type="Proteomes" id="UP001305779"/>
    </source>
</evidence>
<accession>A0ABR0ES07</accession>
<dbReference type="InterPro" id="IPR036291">
    <property type="entry name" value="NAD(P)-bd_dom_sf"/>
</dbReference>
<dbReference type="Gene3D" id="3.40.50.720">
    <property type="entry name" value="NAD(P)-binding Rossmann-like Domain"/>
    <property type="match status" value="1"/>
</dbReference>
<gene>
    <name evidence="3" type="ORF">PRZ48_005310</name>
</gene>
<keyword evidence="4" id="KW-1185">Reference proteome</keyword>
<dbReference type="PRINTS" id="PR00081">
    <property type="entry name" value="GDHRDH"/>
</dbReference>
<dbReference type="Proteomes" id="UP001305779">
    <property type="component" value="Unassembled WGS sequence"/>
</dbReference>
<reference evidence="3 4" key="1">
    <citation type="journal article" date="2023" name="G3 (Bethesda)">
        <title>A chromosome-level genome assembly of Zasmidium syzygii isolated from banana leaves.</title>
        <authorList>
            <person name="van Westerhoven A.C."/>
            <person name="Mehrabi R."/>
            <person name="Talebi R."/>
            <person name="Steentjes M.B.F."/>
            <person name="Corcolon B."/>
            <person name="Chong P.A."/>
            <person name="Kema G.H.J."/>
            <person name="Seidl M.F."/>
        </authorList>
    </citation>
    <scope>NUCLEOTIDE SEQUENCE [LARGE SCALE GENOMIC DNA]</scope>
    <source>
        <strain evidence="3 4">P124</strain>
    </source>
</reference>
<keyword evidence="2" id="KW-0560">Oxidoreductase</keyword>
<comment type="similarity">
    <text evidence="1">Belongs to the short-chain dehydrogenases/reductases (SDR) family.</text>
</comment>
<dbReference type="PANTHER" id="PTHR42760">
    <property type="entry name" value="SHORT-CHAIN DEHYDROGENASES/REDUCTASES FAMILY MEMBER"/>
    <property type="match status" value="1"/>
</dbReference>
<name>A0ABR0ES07_ZASCE</name>
<dbReference type="InterPro" id="IPR002347">
    <property type="entry name" value="SDR_fam"/>
</dbReference>
<dbReference type="EMBL" id="JAXOVC010000003">
    <property type="protein sequence ID" value="KAK4504394.1"/>
    <property type="molecule type" value="Genomic_DNA"/>
</dbReference>
<evidence type="ECO:0000313" key="3">
    <source>
        <dbReference type="EMBL" id="KAK4504394.1"/>
    </source>
</evidence>